<dbReference type="PANTHER" id="PTHR13817:SF73">
    <property type="entry name" value="FIBRONECTIN TYPE-III DOMAIN-CONTAINING PROTEIN"/>
    <property type="match status" value="1"/>
</dbReference>
<organism evidence="3 4">
    <name type="scientific">Berkelbacteria bacterium GW2011_GWA2_38_9</name>
    <dbReference type="NCBI Taxonomy" id="1618334"/>
    <lineage>
        <taxon>Bacteria</taxon>
        <taxon>Candidatus Berkelbacteria</taxon>
    </lineage>
</organism>
<dbReference type="Pfam" id="PF05345">
    <property type="entry name" value="He_PIG"/>
    <property type="match status" value="4"/>
</dbReference>
<dbReference type="SUPFAM" id="SSF49313">
    <property type="entry name" value="Cadherin-like"/>
    <property type="match status" value="4"/>
</dbReference>
<dbReference type="InterPro" id="IPR036116">
    <property type="entry name" value="FN3_sf"/>
</dbReference>
<evidence type="ECO:0000313" key="4">
    <source>
        <dbReference type="Proteomes" id="UP000033934"/>
    </source>
</evidence>
<dbReference type="InterPro" id="IPR013780">
    <property type="entry name" value="Glyco_hydro_b"/>
</dbReference>
<dbReference type="GO" id="GO:0005509">
    <property type="term" value="F:calcium ion binding"/>
    <property type="evidence" value="ECO:0007669"/>
    <property type="project" value="InterPro"/>
</dbReference>
<proteinExistence type="predicted"/>
<dbReference type="InterPro" id="IPR003961">
    <property type="entry name" value="FN3_dom"/>
</dbReference>
<comment type="caution">
    <text evidence="3">The sequence shown here is derived from an EMBL/GenBank/DDBJ whole genome shotgun (WGS) entry which is preliminary data.</text>
</comment>
<dbReference type="PROSITE" id="PS50853">
    <property type="entry name" value="FN3"/>
    <property type="match status" value="2"/>
</dbReference>
<dbReference type="Gene3D" id="3.20.20.80">
    <property type="entry name" value="Glycosidases"/>
    <property type="match status" value="1"/>
</dbReference>
<dbReference type="CDD" id="cd00063">
    <property type="entry name" value="FN3"/>
    <property type="match status" value="2"/>
</dbReference>
<evidence type="ECO:0000256" key="1">
    <source>
        <dbReference type="ARBA" id="ARBA00022737"/>
    </source>
</evidence>
<dbReference type="PATRIC" id="fig|1618334.3.peg.308"/>
<reference evidence="3 4" key="1">
    <citation type="journal article" date="2015" name="Nature">
        <title>rRNA introns, odd ribosomes, and small enigmatic genomes across a large radiation of phyla.</title>
        <authorList>
            <person name="Brown C.T."/>
            <person name="Hug L.A."/>
            <person name="Thomas B.C."/>
            <person name="Sharon I."/>
            <person name="Castelle C.J."/>
            <person name="Singh A."/>
            <person name="Wilkins M.J."/>
            <person name="Williams K.H."/>
            <person name="Banfield J.F."/>
        </authorList>
    </citation>
    <scope>NUCLEOTIDE SEQUENCE [LARGE SCALE GENOMIC DNA]</scope>
</reference>
<dbReference type="AlphaFoldDB" id="A0A0G0LFN9"/>
<dbReference type="Gene3D" id="2.60.40.10">
    <property type="entry name" value="Immunoglobulins"/>
    <property type="match status" value="8"/>
</dbReference>
<evidence type="ECO:0000259" key="2">
    <source>
        <dbReference type="PROSITE" id="PS50853"/>
    </source>
</evidence>
<dbReference type="SUPFAM" id="SSF51445">
    <property type="entry name" value="(Trans)glycosidases"/>
    <property type="match status" value="1"/>
</dbReference>
<dbReference type="InterPro" id="IPR050964">
    <property type="entry name" value="Striated_Muscle_Regulatory"/>
</dbReference>
<feature type="domain" description="Fibronectin type-III" evidence="2">
    <location>
        <begin position="1107"/>
        <end position="1202"/>
    </location>
</feature>
<dbReference type="SMART" id="SM00736">
    <property type="entry name" value="CADG"/>
    <property type="match status" value="3"/>
</dbReference>
<dbReference type="InterPro" id="IPR006644">
    <property type="entry name" value="Cadg"/>
</dbReference>
<dbReference type="GO" id="GO:0016020">
    <property type="term" value="C:membrane"/>
    <property type="evidence" value="ECO:0007669"/>
    <property type="project" value="InterPro"/>
</dbReference>
<sequence>MIKLNKRFGVNFGIYATGWEALAGAAEEVPNSNLNLYKDNLYNKVANDAEINRVRLEVYSGIENNVDYYAQYKQAGFPAGTDPAYLAWRTHRYATVNDDSDPNHINPSGFQFSRLDDKMNDIVLPLKQKFDAKGEHLQINLEYVAFTSQNGAGLQYIHNDPQEYAEYILAVTNYLKTKYNITPDTWEILLEPDNVSQWSGTLIGQAIVATAAKLTANGYQPRFVVPSNSSMANAITYFNQLVAVPGVLPYIKEISYHRYSGVSDANLQTIAKLAKQYGLQTSMLEWWDTNNTYKILHKDLKMGLNSAWQQGTLAGLKSNNPKTTLYLIDNTDRNNPTIEIHPKTKFFRQYYKYIRPGAVRIGATSGTANLDPLSFINSNGKYIVEVDALAAGSFTVSNLPAGTYGVKYATANVYDVDNPDVTINTGQKLTTSIPAVGLVTIYQKTAKDVTAPSAPTGLSASYANQQAALSWTASTDNIGVSGYNIYRNSSKIGASTTTTFADLTVASSQRYAYEVTAFDADSNESAKSSPANLTIPDFQPPVLSPIGNKAVQVGKKLQFAISATDPDGNPLTYSASNLPTGANFNSTTKSFDWTPTSAQIGVNANIGFSVSDGTNNDSENIAITVTANNPPVLAPIGNQTVDAGAKLQFTISATDKDNDPLTYSAGNLPSGATFSATTRTFSWAPTASQVGIFSDITFTASDNIDTDTQKISITVKDNTVIIPNKPPVLAAIGNQSVRASVKLQFTISATDPESNPLTYSATNLPSGANFDAATRTFSWMTTAEQAGLYTNIGFSVSDGTNTDSENIAITVIANNPPVLAPIGNQSATVGTKLQFTISASDKDGDPLTYSATNLPNGANLDTTARTFSWTPASSQVGSFFNVAFSASDSIDTDIQPISIIVTPDVIPPTAPTQFKASFDSTNSQVNLSWQAGTDNLGVAGYQLSRSTLAGLGFQVIASVNNTTLNFDDKQITPGKTYYYQVQTFDAAKNYSASASASAKTYIVDRTAPSTPTLKGTLRKNARSAEVEWTESTDNVAVKGYFLYRDGLKMNTTVKSYRSKTGQLWYFIDEQTVQAGNNYVYYVKAEDTSGNLSTNSNQVTLAVPQDLQIANLQITNVTSTSAIISWSSNVKSTGSIDAGKRLIFNIHGPLNQTYTDVNKIYDHKITLTNLNANTTYDFQINGSNAEKTENSVTSVLLNFRTAP</sequence>
<name>A0A0G0LFN9_9BACT</name>
<dbReference type="InterPro" id="IPR013783">
    <property type="entry name" value="Ig-like_fold"/>
</dbReference>
<protein>
    <submittedName>
        <fullName evidence="3">Ig family protein</fullName>
    </submittedName>
</protein>
<dbReference type="EMBL" id="LBVO01000017">
    <property type="protein sequence ID" value="KKQ89887.1"/>
    <property type="molecule type" value="Genomic_DNA"/>
</dbReference>
<dbReference type="PANTHER" id="PTHR13817">
    <property type="entry name" value="TITIN"/>
    <property type="match status" value="1"/>
</dbReference>
<dbReference type="Pfam" id="PF00041">
    <property type="entry name" value="fn3"/>
    <property type="match status" value="1"/>
</dbReference>
<feature type="domain" description="Fibronectin type-III" evidence="2">
    <location>
        <begin position="910"/>
        <end position="1009"/>
    </location>
</feature>
<gene>
    <name evidence="3" type="ORF">UT11_C0017G0015</name>
</gene>
<evidence type="ECO:0000313" key="3">
    <source>
        <dbReference type="EMBL" id="KKQ89887.1"/>
    </source>
</evidence>
<accession>A0A0G0LFN9</accession>
<dbReference type="SUPFAM" id="SSF49265">
    <property type="entry name" value="Fibronectin type III"/>
    <property type="match status" value="3"/>
</dbReference>
<dbReference type="Proteomes" id="UP000033934">
    <property type="component" value="Unassembled WGS sequence"/>
</dbReference>
<keyword evidence="1" id="KW-0677">Repeat</keyword>
<dbReference type="SMART" id="SM00060">
    <property type="entry name" value="FN3"/>
    <property type="match status" value="4"/>
</dbReference>
<dbReference type="InterPro" id="IPR015919">
    <property type="entry name" value="Cadherin-like_sf"/>
</dbReference>
<dbReference type="Gene3D" id="2.60.40.1180">
    <property type="entry name" value="Golgi alpha-mannosidase II"/>
    <property type="match status" value="1"/>
</dbReference>
<dbReference type="InterPro" id="IPR017853">
    <property type="entry name" value="GH"/>
</dbReference>